<protein>
    <recommendedName>
        <fullName evidence="7">DAC domain-containing protein</fullName>
    </recommendedName>
</protein>
<evidence type="ECO:0000256" key="4">
    <source>
        <dbReference type="ARBA" id="ARBA00022741"/>
    </source>
</evidence>
<dbReference type="Gene3D" id="3.40.1700.10">
    <property type="entry name" value="DNA integrity scanning protein, DisA, N-terminal domain"/>
    <property type="match status" value="1"/>
</dbReference>
<dbReference type="Pfam" id="PF19293">
    <property type="entry name" value="CdaA_N"/>
    <property type="match status" value="1"/>
</dbReference>
<keyword evidence="3" id="KW-0548">Nucleotidyltransferase</keyword>
<evidence type="ECO:0000256" key="6">
    <source>
        <dbReference type="SAM" id="Phobius"/>
    </source>
</evidence>
<dbReference type="GO" id="GO:0106408">
    <property type="term" value="F:diadenylate cyclase activity"/>
    <property type="evidence" value="ECO:0007669"/>
    <property type="project" value="UniProtKB-EC"/>
</dbReference>
<name>A0A382HEB8_9ZZZZ</name>
<keyword evidence="6" id="KW-0812">Transmembrane</keyword>
<feature type="transmembrane region" description="Helical" evidence="6">
    <location>
        <begin position="28"/>
        <end position="47"/>
    </location>
</feature>
<sequence>MEAIIFAQANLPPFIEQIWKWIKLDWTWILRGVVEIAALAVGIYYMFNLLQRSRGWPVVVGFLVLIGITTLIAMLKLQVLSWLLQQLFLFTTVAILIIFQPELRRLLAELGNLPLFSTDEESPLDVDAVVQATDRLARHRVGAIMAIEQTVDIHQETQSGVLLDSALTPEMLDSIFFPKSPLHDGGVVIRADRIMYASCIFPLTRRLDVNRTLGTRHRAAIGLSEETDAIVVIVSEETGDISYCHAGALHSNVSVKQLKDFLTEKLKADTVPVEKQTFMARVKDSLRDLGQIINKKLRPKDHA</sequence>
<dbReference type="PANTHER" id="PTHR34185">
    <property type="entry name" value="DIADENYLATE CYCLASE"/>
    <property type="match status" value="1"/>
</dbReference>
<organism evidence="8">
    <name type="scientific">marine metagenome</name>
    <dbReference type="NCBI Taxonomy" id="408172"/>
    <lineage>
        <taxon>unclassified sequences</taxon>
        <taxon>metagenomes</taxon>
        <taxon>ecological metagenomes</taxon>
    </lineage>
</organism>
<accession>A0A382HEB8</accession>
<dbReference type="InterPro" id="IPR036888">
    <property type="entry name" value="DNA_integrity_DisA_N_sf"/>
</dbReference>
<dbReference type="EMBL" id="UINC01060710">
    <property type="protein sequence ID" value="SVB85502.1"/>
    <property type="molecule type" value="Genomic_DNA"/>
</dbReference>
<dbReference type="GO" id="GO:0005524">
    <property type="term" value="F:ATP binding"/>
    <property type="evidence" value="ECO:0007669"/>
    <property type="project" value="UniProtKB-KW"/>
</dbReference>
<keyword evidence="5" id="KW-0067">ATP-binding</keyword>
<dbReference type="PROSITE" id="PS51794">
    <property type="entry name" value="DAC"/>
    <property type="match status" value="1"/>
</dbReference>
<keyword evidence="2" id="KW-0808">Transferase</keyword>
<keyword evidence="6" id="KW-1133">Transmembrane helix</keyword>
<dbReference type="Pfam" id="PF02457">
    <property type="entry name" value="DAC"/>
    <property type="match status" value="1"/>
</dbReference>
<gene>
    <name evidence="8" type="ORF">METZ01_LOCUS238356</name>
</gene>
<reference evidence="8" key="1">
    <citation type="submission" date="2018-05" db="EMBL/GenBank/DDBJ databases">
        <authorList>
            <person name="Lanie J.A."/>
            <person name="Ng W.-L."/>
            <person name="Kazmierczak K.M."/>
            <person name="Andrzejewski T.M."/>
            <person name="Davidsen T.M."/>
            <person name="Wayne K.J."/>
            <person name="Tettelin H."/>
            <person name="Glass J.I."/>
            <person name="Rusch D."/>
            <person name="Podicherti R."/>
            <person name="Tsui H.-C.T."/>
            <person name="Winkler M.E."/>
        </authorList>
    </citation>
    <scope>NUCLEOTIDE SEQUENCE</scope>
</reference>
<keyword evidence="4" id="KW-0547">Nucleotide-binding</keyword>
<evidence type="ECO:0000256" key="3">
    <source>
        <dbReference type="ARBA" id="ARBA00022695"/>
    </source>
</evidence>
<dbReference type="AlphaFoldDB" id="A0A382HEB8"/>
<dbReference type="GO" id="GO:0006171">
    <property type="term" value="P:cAMP biosynthetic process"/>
    <property type="evidence" value="ECO:0007669"/>
    <property type="project" value="InterPro"/>
</dbReference>
<comment type="catalytic activity">
    <reaction evidence="1">
        <text>2 ATP = 3',3'-c-di-AMP + 2 diphosphate</text>
        <dbReference type="Rhea" id="RHEA:35655"/>
        <dbReference type="ChEBI" id="CHEBI:30616"/>
        <dbReference type="ChEBI" id="CHEBI:33019"/>
        <dbReference type="ChEBI" id="CHEBI:71500"/>
        <dbReference type="EC" id="2.7.7.85"/>
    </reaction>
</comment>
<evidence type="ECO:0000256" key="5">
    <source>
        <dbReference type="ARBA" id="ARBA00022840"/>
    </source>
</evidence>
<proteinExistence type="inferred from homology"/>
<evidence type="ECO:0000259" key="7">
    <source>
        <dbReference type="PROSITE" id="PS51794"/>
    </source>
</evidence>
<dbReference type="PANTHER" id="PTHR34185:SF1">
    <property type="entry name" value="DIADENYLATE CYCLASE"/>
    <property type="match status" value="1"/>
</dbReference>
<keyword evidence="6" id="KW-0472">Membrane</keyword>
<dbReference type="InterPro" id="IPR034701">
    <property type="entry name" value="CdaA"/>
</dbReference>
<feature type="domain" description="DAC" evidence="7">
    <location>
        <begin position="100"/>
        <end position="255"/>
    </location>
</feature>
<dbReference type="SUPFAM" id="SSF143597">
    <property type="entry name" value="YojJ-like"/>
    <property type="match status" value="1"/>
</dbReference>
<evidence type="ECO:0000313" key="8">
    <source>
        <dbReference type="EMBL" id="SVB85502.1"/>
    </source>
</evidence>
<evidence type="ECO:0000256" key="1">
    <source>
        <dbReference type="ARBA" id="ARBA00000877"/>
    </source>
</evidence>
<dbReference type="GO" id="GO:0004016">
    <property type="term" value="F:adenylate cyclase activity"/>
    <property type="evidence" value="ECO:0007669"/>
    <property type="project" value="InterPro"/>
</dbReference>
<dbReference type="NCBIfam" id="TIGR00159">
    <property type="entry name" value="diadenylate cyclase CdaA"/>
    <property type="match status" value="1"/>
</dbReference>
<dbReference type="InterPro" id="IPR045585">
    <property type="entry name" value="CdaA_N"/>
</dbReference>
<dbReference type="HAMAP" id="MF_01499">
    <property type="entry name" value="DacA"/>
    <property type="match status" value="1"/>
</dbReference>
<evidence type="ECO:0000256" key="2">
    <source>
        <dbReference type="ARBA" id="ARBA00022679"/>
    </source>
</evidence>
<feature type="transmembrane region" description="Helical" evidence="6">
    <location>
        <begin position="79"/>
        <end position="99"/>
    </location>
</feature>
<feature type="transmembrane region" description="Helical" evidence="6">
    <location>
        <begin position="54"/>
        <end position="73"/>
    </location>
</feature>
<dbReference type="InterPro" id="IPR003390">
    <property type="entry name" value="DNA_integrity_scan_DisA_N"/>
</dbReference>
<dbReference type="InterPro" id="IPR050338">
    <property type="entry name" value="DisA"/>
</dbReference>